<feature type="transmembrane region" description="Helical" evidence="1">
    <location>
        <begin position="175"/>
        <end position="193"/>
    </location>
</feature>
<feature type="transmembrane region" description="Helical" evidence="1">
    <location>
        <begin position="69"/>
        <end position="92"/>
    </location>
</feature>
<dbReference type="InterPro" id="IPR012666">
    <property type="entry name" value="CbtA_put"/>
</dbReference>
<evidence type="ECO:0000256" key="1">
    <source>
        <dbReference type="SAM" id="Phobius"/>
    </source>
</evidence>
<dbReference type="AlphaFoldDB" id="A0A6I8LM50"/>
<protein>
    <recommendedName>
        <fullName evidence="4">CbtA family protein</fullName>
    </recommendedName>
</protein>
<dbReference type="RefSeq" id="WP_155542637.1">
    <property type="nucleotide sequence ID" value="NZ_CABVGP010000001.1"/>
</dbReference>
<keyword evidence="1" id="KW-0472">Membrane</keyword>
<accession>A0A6I8LM50</accession>
<evidence type="ECO:0000313" key="2">
    <source>
        <dbReference type="EMBL" id="VVJ17468.1"/>
    </source>
</evidence>
<keyword evidence="1" id="KW-0812">Transmembrane</keyword>
<reference evidence="2 3" key="1">
    <citation type="submission" date="2019-09" db="EMBL/GenBank/DDBJ databases">
        <authorList>
            <person name="Leyn A S."/>
        </authorList>
    </citation>
    <scope>NUCLEOTIDE SEQUENCE [LARGE SCALE GENOMIC DNA]</scope>
    <source>
        <strain evidence="2">AA231_1</strain>
    </source>
</reference>
<dbReference type="EMBL" id="CABVGP010000001">
    <property type="protein sequence ID" value="VVJ17468.1"/>
    <property type="molecule type" value="Genomic_DNA"/>
</dbReference>
<dbReference type="Proteomes" id="UP000399805">
    <property type="component" value="Unassembled WGS sequence"/>
</dbReference>
<organism evidence="2 3">
    <name type="scientific">Amycolatopsis camponoti</name>
    <dbReference type="NCBI Taxonomy" id="2606593"/>
    <lineage>
        <taxon>Bacteria</taxon>
        <taxon>Bacillati</taxon>
        <taxon>Actinomycetota</taxon>
        <taxon>Actinomycetes</taxon>
        <taxon>Pseudonocardiales</taxon>
        <taxon>Pseudonocardiaceae</taxon>
        <taxon>Amycolatopsis</taxon>
    </lineage>
</organism>
<evidence type="ECO:0008006" key="4">
    <source>
        <dbReference type="Google" id="ProtNLM"/>
    </source>
</evidence>
<gene>
    <name evidence="2" type="ORF">AA23TX_02489</name>
</gene>
<feature type="transmembrane region" description="Helical" evidence="1">
    <location>
        <begin position="213"/>
        <end position="234"/>
    </location>
</feature>
<evidence type="ECO:0000313" key="3">
    <source>
        <dbReference type="Proteomes" id="UP000399805"/>
    </source>
</evidence>
<sequence>MDTVPLGRTIGYGALAGVVAGVTGSAVMYWLVEPVIRAAIAIEDAEAEEHAGHAQAAGEVVTRGEQVSFGLATVIVVGTLIGIAFALVHRFLRARLPGSGSPASSVMVLAGLGFVSFTLAPALVIPANPPAVGDPMTVDVRTLTYLGTIVGAVVLTAAVTSVARAGNLTHGVRAIAATAVGIAGTVVLFWALPDVADPVPPTVPADLIWHFRVASLAQIGVMWLVLAAVFAFLASGRPRLGASPGPQRAQAR</sequence>
<keyword evidence="3" id="KW-1185">Reference proteome</keyword>
<name>A0A6I8LM50_9PSEU</name>
<feature type="transmembrane region" description="Helical" evidence="1">
    <location>
        <begin position="104"/>
        <end position="125"/>
    </location>
</feature>
<feature type="transmembrane region" description="Helical" evidence="1">
    <location>
        <begin position="12"/>
        <end position="32"/>
    </location>
</feature>
<keyword evidence="1" id="KW-1133">Transmembrane helix</keyword>
<feature type="transmembrane region" description="Helical" evidence="1">
    <location>
        <begin position="145"/>
        <end position="163"/>
    </location>
</feature>
<proteinExistence type="predicted"/>
<dbReference type="Pfam" id="PF09490">
    <property type="entry name" value="CbtA"/>
    <property type="match status" value="1"/>
</dbReference>